<feature type="transmembrane region" description="Helical" evidence="2">
    <location>
        <begin position="472"/>
        <end position="498"/>
    </location>
</feature>
<dbReference type="EMBL" id="JAFEMO010000006">
    <property type="protein sequence ID" value="KAH7569421.1"/>
    <property type="molecule type" value="Genomic_DNA"/>
</dbReference>
<dbReference type="PROSITE" id="PS50088">
    <property type="entry name" value="ANK_REPEAT"/>
    <property type="match status" value="1"/>
</dbReference>
<evidence type="ECO:0000256" key="2">
    <source>
        <dbReference type="SAM" id="Phobius"/>
    </source>
</evidence>
<evidence type="ECO:0000313" key="4">
    <source>
        <dbReference type="EMBL" id="KAH7569421.1"/>
    </source>
</evidence>
<dbReference type="InterPro" id="IPR002110">
    <property type="entry name" value="Ankyrin_rpt"/>
</dbReference>
<reference evidence="4 5" key="1">
    <citation type="submission" date="2021-02" db="EMBL/GenBank/DDBJ databases">
        <title>Plant Genome Project.</title>
        <authorList>
            <person name="Zhang R.-G."/>
        </authorList>
    </citation>
    <scope>NUCLEOTIDE SEQUENCE [LARGE SCALE GENOMIC DNA]</scope>
    <source>
        <tissue evidence="4">Leaves</tissue>
    </source>
</reference>
<dbReference type="InterPro" id="IPR036770">
    <property type="entry name" value="Ankyrin_rpt-contain_sf"/>
</dbReference>
<dbReference type="SMART" id="SM00248">
    <property type="entry name" value="ANK"/>
    <property type="match status" value="5"/>
</dbReference>
<dbReference type="Pfam" id="PF12796">
    <property type="entry name" value="Ank_2"/>
    <property type="match status" value="2"/>
</dbReference>
<dbReference type="PANTHER" id="PTHR24177">
    <property type="entry name" value="CASKIN"/>
    <property type="match status" value="1"/>
</dbReference>
<name>A0ABQ8HYI5_9ROSI</name>
<keyword evidence="2" id="KW-1133">Transmembrane helix</keyword>
<feature type="transmembrane region" description="Helical" evidence="2">
    <location>
        <begin position="394"/>
        <end position="411"/>
    </location>
</feature>
<evidence type="ECO:0000313" key="5">
    <source>
        <dbReference type="Proteomes" id="UP000827721"/>
    </source>
</evidence>
<dbReference type="PANTHER" id="PTHR24177:SF215">
    <property type="entry name" value="PGG DOMAIN-CONTAINING PROTEIN"/>
    <property type="match status" value="1"/>
</dbReference>
<keyword evidence="1" id="KW-0040">ANK repeat</keyword>
<dbReference type="Gene3D" id="1.25.40.20">
    <property type="entry name" value="Ankyrin repeat-containing domain"/>
    <property type="match status" value="3"/>
</dbReference>
<keyword evidence="2" id="KW-0812">Transmembrane</keyword>
<gene>
    <name evidence="4" type="ORF">JRO89_XS06G0158900</name>
</gene>
<evidence type="ECO:0000256" key="1">
    <source>
        <dbReference type="PROSITE-ProRule" id="PRU00023"/>
    </source>
</evidence>
<comment type="caution">
    <text evidence="4">The sequence shown here is derived from an EMBL/GenBank/DDBJ whole genome shotgun (WGS) entry which is preliminary data.</text>
</comment>
<proteinExistence type="predicted"/>
<feature type="transmembrane region" description="Helical" evidence="2">
    <location>
        <begin position="423"/>
        <end position="452"/>
    </location>
</feature>
<organism evidence="4 5">
    <name type="scientific">Xanthoceras sorbifolium</name>
    <dbReference type="NCBI Taxonomy" id="99658"/>
    <lineage>
        <taxon>Eukaryota</taxon>
        <taxon>Viridiplantae</taxon>
        <taxon>Streptophyta</taxon>
        <taxon>Embryophyta</taxon>
        <taxon>Tracheophyta</taxon>
        <taxon>Spermatophyta</taxon>
        <taxon>Magnoliopsida</taxon>
        <taxon>eudicotyledons</taxon>
        <taxon>Gunneridae</taxon>
        <taxon>Pentapetalae</taxon>
        <taxon>rosids</taxon>
        <taxon>malvids</taxon>
        <taxon>Sapindales</taxon>
        <taxon>Sapindaceae</taxon>
        <taxon>Xanthoceroideae</taxon>
        <taxon>Xanthoceras</taxon>
    </lineage>
</organism>
<dbReference type="Pfam" id="PF13962">
    <property type="entry name" value="PGG"/>
    <property type="match status" value="1"/>
</dbReference>
<evidence type="ECO:0000259" key="3">
    <source>
        <dbReference type="Pfam" id="PF13962"/>
    </source>
</evidence>
<protein>
    <recommendedName>
        <fullName evidence="3">PGG domain-containing protein</fullName>
    </recommendedName>
</protein>
<feature type="transmembrane region" description="Helical" evidence="2">
    <location>
        <begin position="510"/>
        <end position="531"/>
    </location>
</feature>
<sequence>MNKDLSNNIDDRLLCPVSVDGVNIVHLAVHSGSKEPLNQMLSNKDLVQSFTGAGNEQGNTVLHDAAAVSQNLEAVRFLVELNDELLLHKKTNDNGETPLFSAAAFGNTKIVKFLAQLNGQSTINSDDGITVQLRDIHRRRNDGASILHAAVQGKNFGTALELPKMDEKLAELKDKNGTSLVLLARIPSVLKGGRQMGIGKKLLHFCVPVGCGNNDDADNLEKKDEHIKSSSVLRKGCPAVRKIWKEKREHKFALELAEKLVEKDKTWEDTILQYVFFGPPKVKEDEEESETPLFAAIRTGNTQLAKLILDEHPMALELINHMNQNILHMAASYRQREIFDFLKEKKIPMRRLARKIDAKGYTILHYCGRNPEKEAYSLHKKAQKWIKETSQSCSAVAVLVATVVFAAAFTVPGGTTDENGLPILLNSPLFLFFTVTDIVSLSCSLTSVVMFLSVFTSPFELEDFYVSVPRRLTLGFALLFMPMAATMLAFTSTIFLVIRLDQRRRWTMTLICCAAFFPVSVLALTHFPLFVSFINAWKDLFTTIRNAPPCS</sequence>
<dbReference type="Proteomes" id="UP000827721">
    <property type="component" value="Unassembled WGS sequence"/>
</dbReference>
<accession>A0ABQ8HYI5</accession>
<dbReference type="InterPro" id="IPR026961">
    <property type="entry name" value="PGG_dom"/>
</dbReference>
<feature type="repeat" description="ANK" evidence="1">
    <location>
        <begin position="94"/>
        <end position="126"/>
    </location>
</feature>
<dbReference type="SUPFAM" id="SSF48403">
    <property type="entry name" value="Ankyrin repeat"/>
    <property type="match status" value="2"/>
</dbReference>
<keyword evidence="2" id="KW-0472">Membrane</keyword>
<keyword evidence="5" id="KW-1185">Reference proteome</keyword>
<feature type="domain" description="PGG" evidence="3">
    <location>
        <begin position="384"/>
        <end position="496"/>
    </location>
</feature>